<accession>A0A7C4E1T3</accession>
<evidence type="ECO:0000259" key="2">
    <source>
        <dbReference type="Pfam" id="PF01850"/>
    </source>
</evidence>
<dbReference type="EMBL" id="DTAD01000040">
    <property type="protein sequence ID" value="HGN90317.1"/>
    <property type="molecule type" value="Genomic_DNA"/>
</dbReference>
<evidence type="ECO:0000256" key="1">
    <source>
        <dbReference type="ARBA" id="ARBA00022842"/>
    </source>
</evidence>
<dbReference type="PANTHER" id="PTHR35901">
    <property type="entry name" value="RIBONUCLEASE VAPC3"/>
    <property type="match status" value="1"/>
</dbReference>
<dbReference type="InterPro" id="IPR029060">
    <property type="entry name" value="PIN-like_dom_sf"/>
</dbReference>
<dbReference type="InterPro" id="IPR051619">
    <property type="entry name" value="TypeII_TA_RNase_PINc/VapC"/>
</dbReference>
<dbReference type="InterPro" id="IPR002716">
    <property type="entry name" value="PIN_dom"/>
</dbReference>
<dbReference type="PANTHER" id="PTHR35901:SF1">
    <property type="entry name" value="EXONUCLEASE VAPC9"/>
    <property type="match status" value="1"/>
</dbReference>
<feature type="domain" description="PIN" evidence="2">
    <location>
        <begin position="31"/>
        <end position="119"/>
    </location>
</feature>
<dbReference type="SUPFAM" id="SSF88723">
    <property type="entry name" value="PIN domain-like"/>
    <property type="match status" value="1"/>
</dbReference>
<dbReference type="EMBL" id="DRXG01000046">
    <property type="protein sequence ID" value="HHN52145.1"/>
    <property type="molecule type" value="Genomic_DNA"/>
</dbReference>
<evidence type="ECO:0000313" key="4">
    <source>
        <dbReference type="EMBL" id="HGN90317.1"/>
    </source>
</evidence>
<dbReference type="AlphaFoldDB" id="A0A7C4E1T3"/>
<evidence type="ECO:0000313" key="3">
    <source>
        <dbReference type="EMBL" id="HGL41580.1"/>
    </source>
</evidence>
<name>A0A7C4E1T3_CALS0</name>
<protein>
    <submittedName>
        <fullName evidence="4">PIN domain-containing protein</fullName>
    </submittedName>
</protein>
<dbReference type="EMBL" id="DTCM01000095">
    <property type="protein sequence ID" value="HGL41580.1"/>
    <property type="molecule type" value="Genomic_DNA"/>
</dbReference>
<dbReference type="Pfam" id="PF01850">
    <property type="entry name" value="PIN"/>
    <property type="match status" value="1"/>
</dbReference>
<dbReference type="Gene3D" id="3.40.50.1010">
    <property type="entry name" value="5'-nuclease"/>
    <property type="match status" value="1"/>
</dbReference>
<dbReference type="CDD" id="cd09873">
    <property type="entry name" value="PIN_Pae0151-like"/>
    <property type="match status" value="1"/>
</dbReference>
<gene>
    <name evidence="5" type="ORF">ENM30_02400</name>
    <name evidence="4" type="ORF">ENT82_04215</name>
    <name evidence="3" type="ORF">ENU43_07970</name>
</gene>
<reference evidence="4" key="1">
    <citation type="journal article" date="2020" name="mSystems">
        <title>Genome- and Community-Level Interaction Insights into Carbon Utilization and Element Cycling Functions of Hydrothermarchaeota in Hydrothermal Sediment.</title>
        <authorList>
            <person name="Zhou Z."/>
            <person name="Liu Y."/>
            <person name="Xu W."/>
            <person name="Pan J."/>
            <person name="Luo Z.H."/>
            <person name="Li M."/>
        </authorList>
    </citation>
    <scope>NUCLEOTIDE SEQUENCE [LARGE SCALE GENOMIC DNA]</scope>
    <source>
        <strain evidence="5">SpSt-1073</strain>
        <strain evidence="4">SpSt-613</strain>
        <strain evidence="3">SpSt-669</strain>
    </source>
</reference>
<evidence type="ECO:0000313" key="5">
    <source>
        <dbReference type="EMBL" id="HHN52145.1"/>
    </source>
</evidence>
<proteinExistence type="predicted"/>
<organism evidence="4">
    <name type="scientific">Caldiarchaeum subterraneum</name>
    <dbReference type="NCBI Taxonomy" id="311458"/>
    <lineage>
        <taxon>Archaea</taxon>
        <taxon>Nitrososphaerota</taxon>
        <taxon>Candidatus Caldarchaeales</taxon>
        <taxon>Candidatus Caldarchaeaceae</taxon>
        <taxon>Candidatus Caldarchaeum</taxon>
    </lineage>
</organism>
<keyword evidence="1" id="KW-0460">Magnesium</keyword>
<comment type="caution">
    <text evidence="4">The sequence shown here is derived from an EMBL/GenBank/DDBJ whole genome shotgun (WGS) entry which is preliminary data.</text>
</comment>
<sequence>MGNLLFDASSLVSLLKLRNLKPLNQNHIQWLTVYEVANALWKETFLIGSISADEARKIIEVLRGIMDVVNVLGPHSHEREILETAGKLGITAYDASYIALAKVNGLSLVTEDAELRDKARRMIKVFSVSEIL</sequence>
<dbReference type="InterPro" id="IPR044153">
    <property type="entry name" value="PIN_Pae0151-like"/>
</dbReference>